<comment type="cofactor">
    <cofactor evidence="1">
        <name>Zn(2+)</name>
        <dbReference type="ChEBI" id="CHEBI:29105"/>
    </cofactor>
</comment>
<dbReference type="Proteomes" id="UP000001962">
    <property type="component" value="Chromosome"/>
</dbReference>
<dbReference type="eggNOG" id="COG0491">
    <property type="taxonomic scope" value="Bacteria"/>
</dbReference>
<keyword evidence="2" id="KW-0479">Metal-binding</keyword>
<dbReference type="AlphaFoldDB" id="Q0A6L1"/>
<dbReference type="GO" id="GO:0016787">
    <property type="term" value="F:hydrolase activity"/>
    <property type="evidence" value="ECO:0007669"/>
    <property type="project" value="UniProtKB-KW"/>
</dbReference>
<sequence>MKLYVIPVTSFRQNCAVVACERTGLAAVVDPGGEVDKVLAEVEDLGLTVDRILLTHAHIDHVGGVREMADRLQVPIFGPHQADRELLSQLDEQARMFGHPPAPAFEPDHWVEDGEIVRVGEVALRVVLVPGHTPGHVAYFDPESRYALTGDLLFQGAIGRSDFPGGDHDTLVQSIREKLFPLGDDVTFIPGHGPASSFGEERRSNPFVGDAAIVA</sequence>
<dbReference type="HOGENOM" id="CLU_030571_5_0_6"/>
<feature type="domain" description="Metallo-beta-lactamase" evidence="5">
    <location>
        <begin position="12"/>
        <end position="192"/>
    </location>
</feature>
<dbReference type="SUPFAM" id="SSF56281">
    <property type="entry name" value="Metallo-hydrolase/oxidoreductase"/>
    <property type="match status" value="1"/>
</dbReference>
<dbReference type="CDD" id="cd07737">
    <property type="entry name" value="YcbL-like_MBL-fold"/>
    <property type="match status" value="1"/>
</dbReference>
<dbReference type="InterPro" id="IPR001279">
    <property type="entry name" value="Metallo-B-lactamas"/>
</dbReference>
<evidence type="ECO:0000313" key="7">
    <source>
        <dbReference type="Proteomes" id="UP000001962"/>
    </source>
</evidence>
<dbReference type="PANTHER" id="PTHR46233">
    <property type="entry name" value="HYDROXYACYLGLUTATHIONE HYDROLASE GLOC"/>
    <property type="match status" value="1"/>
</dbReference>
<keyword evidence="4" id="KW-0862">Zinc</keyword>
<evidence type="ECO:0000256" key="4">
    <source>
        <dbReference type="ARBA" id="ARBA00022833"/>
    </source>
</evidence>
<evidence type="ECO:0000256" key="1">
    <source>
        <dbReference type="ARBA" id="ARBA00001947"/>
    </source>
</evidence>
<dbReference type="RefSeq" id="WP_011629920.1">
    <property type="nucleotide sequence ID" value="NC_008340.1"/>
</dbReference>
<dbReference type="Gene3D" id="3.60.15.10">
    <property type="entry name" value="Ribonuclease Z/Hydroxyacylglutathione hydrolase-like"/>
    <property type="match status" value="1"/>
</dbReference>
<gene>
    <name evidence="6" type="ordered locus">Mlg_2184</name>
</gene>
<evidence type="ECO:0000313" key="6">
    <source>
        <dbReference type="EMBL" id="ABI57526.1"/>
    </source>
</evidence>
<dbReference type="OrthoDB" id="9802248at2"/>
<dbReference type="KEGG" id="aeh:Mlg_2184"/>
<keyword evidence="3" id="KW-0378">Hydrolase</keyword>
<organism evidence="6 7">
    <name type="scientific">Alkalilimnicola ehrlichii (strain ATCC BAA-1101 / DSM 17681 / MLHE-1)</name>
    <dbReference type="NCBI Taxonomy" id="187272"/>
    <lineage>
        <taxon>Bacteria</taxon>
        <taxon>Pseudomonadati</taxon>
        <taxon>Pseudomonadota</taxon>
        <taxon>Gammaproteobacteria</taxon>
        <taxon>Chromatiales</taxon>
        <taxon>Ectothiorhodospiraceae</taxon>
        <taxon>Alkalilimnicola</taxon>
    </lineage>
</organism>
<dbReference type="SMART" id="SM00849">
    <property type="entry name" value="Lactamase_B"/>
    <property type="match status" value="1"/>
</dbReference>
<dbReference type="Pfam" id="PF00753">
    <property type="entry name" value="Lactamase_B"/>
    <property type="match status" value="1"/>
</dbReference>
<name>Q0A6L1_ALKEH</name>
<dbReference type="PANTHER" id="PTHR46233:SF3">
    <property type="entry name" value="HYDROXYACYLGLUTATHIONE HYDROLASE GLOC"/>
    <property type="match status" value="1"/>
</dbReference>
<evidence type="ECO:0000256" key="2">
    <source>
        <dbReference type="ARBA" id="ARBA00022723"/>
    </source>
</evidence>
<dbReference type="EMBL" id="CP000453">
    <property type="protein sequence ID" value="ABI57526.1"/>
    <property type="molecule type" value="Genomic_DNA"/>
</dbReference>
<reference evidence="7" key="1">
    <citation type="submission" date="2006-08" db="EMBL/GenBank/DDBJ databases">
        <title>Complete sequence of Alkalilimnicola ehrilichei MLHE-1.</title>
        <authorList>
            <person name="Copeland A."/>
            <person name="Lucas S."/>
            <person name="Lapidus A."/>
            <person name="Barry K."/>
            <person name="Detter J.C."/>
            <person name="Glavina del Rio T."/>
            <person name="Hammon N."/>
            <person name="Israni S."/>
            <person name="Dalin E."/>
            <person name="Tice H."/>
            <person name="Pitluck S."/>
            <person name="Sims D."/>
            <person name="Brettin T."/>
            <person name="Bruce D."/>
            <person name="Han C."/>
            <person name="Tapia R."/>
            <person name="Gilna P."/>
            <person name="Schmutz J."/>
            <person name="Larimer F."/>
            <person name="Land M."/>
            <person name="Hauser L."/>
            <person name="Kyrpides N."/>
            <person name="Mikhailova N."/>
            <person name="Oremland R.S."/>
            <person name="Hoeft S.E."/>
            <person name="Switzer-Blum J."/>
            <person name="Kulp T."/>
            <person name="King G."/>
            <person name="Tabita R."/>
            <person name="Witte B."/>
            <person name="Santini J.M."/>
            <person name="Basu P."/>
            <person name="Hollibaugh J.T."/>
            <person name="Xie G."/>
            <person name="Stolz J.F."/>
            <person name="Richardson P."/>
        </authorList>
    </citation>
    <scope>NUCLEOTIDE SEQUENCE [LARGE SCALE GENOMIC DNA]</scope>
    <source>
        <strain evidence="7">ATCC BAA-1101 / DSM 17681 / MLHE-1</strain>
    </source>
</reference>
<dbReference type="InterPro" id="IPR036866">
    <property type="entry name" value="RibonucZ/Hydroxyglut_hydro"/>
</dbReference>
<protein>
    <submittedName>
        <fullName evidence="6">Beta-lactamase domain protein</fullName>
    </submittedName>
</protein>
<dbReference type="InterPro" id="IPR051453">
    <property type="entry name" value="MBL_Glyoxalase_II"/>
</dbReference>
<accession>Q0A6L1</accession>
<evidence type="ECO:0000259" key="5">
    <source>
        <dbReference type="SMART" id="SM00849"/>
    </source>
</evidence>
<proteinExistence type="predicted"/>
<keyword evidence="7" id="KW-1185">Reference proteome</keyword>
<evidence type="ECO:0000256" key="3">
    <source>
        <dbReference type="ARBA" id="ARBA00022801"/>
    </source>
</evidence>
<dbReference type="GO" id="GO:0046872">
    <property type="term" value="F:metal ion binding"/>
    <property type="evidence" value="ECO:0007669"/>
    <property type="project" value="UniProtKB-KW"/>
</dbReference>